<dbReference type="InterPro" id="IPR023213">
    <property type="entry name" value="CAT-like_dom_sf"/>
</dbReference>
<evidence type="ECO:0000256" key="2">
    <source>
        <dbReference type="ARBA" id="ARBA00022679"/>
    </source>
</evidence>
<name>A0A401H6E2_9APHY</name>
<dbReference type="AlphaFoldDB" id="A0A401H6E2"/>
<dbReference type="Pfam" id="PF07428">
    <property type="entry name" value="Tri3"/>
    <property type="match status" value="1"/>
</dbReference>
<dbReference type="Gene3D" id="3.30.559.30">
    <property type="entry name" value="Nonribosomal peptide synthetase, condensation domain"/>
    <property type="match status" value="1"/>
</dbReference>
<comment type="similarity">
    <text evidence="1">Belongs to the trichothecene O-acetyltransferase family.</text>
</comment>
<keyword evidence="4" id="KW-1185">Reference proteome</keyword>
<evidence type="ECO:0000256" key="1">
    <source>
        <dbReference type="ARBA" id="ARBA00006439"/>
    </source>
</evidence>
<dbReference type="InterPro" id="IPR009992">
    <property type="entry name" value="Tri3/Sat12/Sat16/Mac1"/>
</dbReference>
<dbReference type="GeneID" id="38786850"/>
<dbReference type="InParanoid" id="A0A401H6E2"/>
<evidence type="ECO:0000313" key="3">
    <source>
        <dbReference type="EMBL" id="GBE89933.1"/>
    </source>
</evidence>
<dbReference type="GO" id="GO:0016407">
    <property type="term" value="F:acetyltransferase activity"/>
    <property type="evidence" value="ECO:0007669"/>
    <property type="project" value="InterPro"/>
</dbReference>
<dbReference type="EMBL" id="BFAD01000017">
    <property type="protein sequence ID" value="GBE89933.1"/>
    <property type="molecule type" value="Genomic_DNA"/>
</dbReference>
<proteinExistence type="inferred from homology"/>
<gene>
    <name evidence="3" type="ORF">SCP_1702590</name>
</gene>
<reference evidence="3 4" key="1">
    <citation type="journal article" date="2018" name="Sci. Rep.">
        <title>Genome sequence of the cauliflower mushroom Sparassis crispa (Hanabiratake) and its association with beneficial usage.</title>
        <authorList>
            <person name="Kiyama R."/>
            <person name="Furutani Y."/>
            <person name="Kawaguchi K."/>
            <person name="Nakanishi T."/>
        </authorList>
    </citation>
    <scope>NUCLEOTIDE SEQUENCE [LARGE SCALE GENOMIC DNA]</scope>
</reference>
<dbReference type="OrthoDB" id="2548233at2759"/>
<evidence type="ECO:0000313" key="4">
    <source>
        <dbReference type="Proteomes" id="UP000287166"/>
    </source>
</evidence>
<sequence length="495" mass="54319">MTAPAFPPFDFGRYVWRASPDDASYWKREAGGGEYIEDVFHNINHGEQFLFLALKATLSKPVPTTELVARARDAWSAVRFSTPIIAVHSEHDAAGTSLITYRTAKDTTEVHDWAERTVRLVEGMPDLDELRFELGKKAIPETNGDQTFLYIVARSDTSYDFVFYTSHVPFDGAGIKIVLTLVLTKLALYLSDPALAQEKFEWGTESKNLLPCISEVLGPTEERSGETYTRCLSNMLGDLGSAMPRQYGFKARNIGPGPTRRIPFTFSAEESKKLLDAAKARGFTFNHVAHAAVTLVCALDNPPIASTSADATFVFYGLVDGRARLAAPYSGKLGYPGYALGMTAIQVPVSAAVPAASENNRDVLLRLSGIVKDEYAKQRAYESLMAIACQEIDLMMSGMKASGAPPQPWMGPWYAGDGVGETYLQPEYSDAKGTNVIKIDDFFVSLNKTDPGPFFRSFSWGGKITVSADANIHAMPVGDVEGFVKKWVELLRLLL</sequence>
<protein>
    <submittedName>
        <fullName evidence="3">Uncharacterized protein</fullName>
    </submittedName>
</protein>
<dbReference type="SUPFAM" id="SSF52777">
    <property type="entry name" value="CoA-dependent acyltransferases"/>
    <property type="match status" value="1"/>
</dbReference>
<dbReference type="PANTHER" id="PTHR42034:SF1">
    <property type="entry name" value="CONDENSATION DOMAIN-CONTAINING PROTEIN"/>
    <property type="match status" value="1"/>
</dbReference>
<comment type="caution">
    <text evidence="3">The sequence shown here is derived from an EMBL/GenBank/DDBJ whole genome shotgun (WGS) entry which is preliminary data.</text>
</comment>
<dbReference type="RefSeq" id="XP_027620846.1">
    <property type="nucleotide sequence ID" value="XM_027765045.1"/>
</dbReference>
<dbReference type="Gene3D" id="3.30.559.10">
    <property type="entry name" value="Chloramphenicol acetyltransferase-like domain"/>
    <property type="match status" value="1"/>
</dbReference>
<dbReference type="PANTHER" id="PTHR42034">
    <property type="entry name" value="CHROMOSOME 7, WHOLE GENOME SHOTGUN SEQUENCE-RELATED"/>
    <property type="match status" value="1"/>
</dbReference>
<dbReference type="GO" id="GO:0043386">
    <property type="term" value="P:mycotoxin biosynthetic process"/>
    <property type="evidence" value="ECO:0007669"/>
    <property type="project" value="InterPro"/>
</dbReference>
<organism evidence="3 4">
    <name type="scientific">Sparassis crispa</name>
    <dbReference type="NCBI Taxonomy" id="139825"/>
    <lineage>
        <taxon>Eukaryota</taxon>
        <taxon>Fungi</taxon>
        <taxon>Dikarya</taxon>
        <taxon>Basidiomycota</taxon>
        <taxon>Agaricomycotina</taxon>
        <taxon>Agaricomycetes</taxon>
        <taxon>Polyporales</taxon>
        <taxon>Sparassidaceae</taxon>
        <taxon>Sparassis</taxon>
    </lineage>
</organism>
<dbReference type="Proteomes" id="UP000287166">
    <property type="component" value="Unassembled WGS sequence"/>
</dbReference>
<accession>A0A401H6E2</accession>
<keyword evidence="2" id="KW-0808">Transferase</keyword>